<name>A0A1H6Y4E6_9BACT</name>
<protein>
    <submittedName>
        <fullName evidence="1">Uncharacterized protein</fullName>
    </submittedName>
</protein>
<dbReference type="EMBL" id="FNXY01000006">
    <property type="protein sequence ID" value="SEJ32000.1"/>
    <property type="molecule type" value="Genomic_DNA"/>
</dbReference>
<dbReference type="Proteomes" id="UP000199532">
    <property type="component" value="Unassembled WGS sequence"/>
</dbReference>
<accession>A0A1H6Y4E6</accession>
<reference evidence="1 2" key="1">
    <citation type="submission" date="2016-10" db="EMBL/GenBank/DDBJ databases">
        <authorList>
            <person name="de Groot N.N."/>
        </authorList>
    </citation>
    <scope>NUCLEOTIDE SEQUENCE [LARGE SCALE GENOMIC DNA]</scope>
    <source>
        <strain evidence="1 2">DSM 19938</strain>
    </source>
</reference>
<evidence type="ECO:0000313" key="1">
    <source>
        <dbReference type="EMBL" id="SEJ32000.1"/>
    </source>
</evidence>
<sequence length="77" mass="8854">MTGKQLFDQYQFAAQVNGFGSNEFQYGNLLYQALKIEGEEKIFQLLEEAEKSGKRISLEYPEAPVESFPEPHRVILL</sequence>
<evidence type="ECO:0000313" key="2">
    <source>
        <dbReference type="Proteomes" id="UP000199532"/>
    </source>
</evidence>
<dbReference type="RefSeq" id="WP_090338167.1">
    <property type="nucleotide sequence ID" value="NZ_FNXY01000006.1"/>
</dbReference>
<dbReference type="AlphaFoldDB" id="A0A1H6Y4E6"/>
<dbReference type="OrthoDB" id="964453at2"/>
<organism evidence="1 2">
    <name type="scientific">Dyadobacter koreensis</name>
    <dbReference type="NCBI Taxonomy" id="408657"/>
    <lineage>
        <taxon>Bacteria</taxon>
        <taxon>Pseudomonadati</taxon>
        <taxon>Bacteroidota</taxon>
        <taxon>Cytophagia</taxon>
        <taxon>Cytophagales</taxon>
        <taxon>Spirosomataceae</taxon>
        <taxon>Dyadobacter</taxon>
    </lineage>
</organism>
<proteinExistence type="predicted"/>
<keyword evidence="2" id="KW-1185">Reference proteome</keyword>
<gene>
    <name evidence="1" type="ORF">SAMN04487995_4178</name>
</gene>